<sequence>MFQSSCVICVRSYNFVGKKTKMCLFSSLNNSIVEIYNGS</sequence>
<name>A0A0F9S0T9_9ZZZZ</name>
<dbReference type="AlphaFoldDB" id="A0A0F9S0T9"/>
<comment type="caution">
    <text evidence="1">The sequence shown here is derived from an EMBL/GenBank/DDBJ whole genome shotgun (WGS) entry which is preliminary data.</text>
</comment>
<gene>
    <name evidence="1" type="ORF">LCGC14_0529030</name>
</gene>
<evidence type="ECO:0000313" key="1">
    <source>
        <dbReference type="EMBL" id="KKN60704.1"/>
    </source>
</evidence>
<reference evidence="1" key="1">
    <citation type="journal article" date="2015" name="Nature">
        <title>Complex archaea that bridge the gap between prokaryotes and eukaryotes.</title>
        <authorList>
            <person name="Spang A."/>
            <person name="Saw J.H."/>
            <person name="Jorgensen S.L."/>
            <person name="Zaremba-Niedzwiedzka K."/>
            <person name="Martijn J."/>
            <person name="Lind A.E."/>
            <person name="van Eijk R."/>
            <person name="Schleper C."/>
            <person name="Guy L."/>
            <person name="Ettema T.J."/>
        </authorList>
    </citation>
    <scope>NUCLEOTIDE SEQUENCE</scope>
</reference>
<accession>A0A0F9S0T9</accession>
<organism evidence="1">
    <name type="scientific">marine sediment metagenome</name>
    <dbReference type="NCBI Taxonomy" id="412755"/>
    <lineage>
        <taxon>unclassified sequences</taxon>
        <taxon>metagenomes</taxon>
        <taxon>ecological metagenomes</taxon>
    </lineage>
</organism>
<proteinExistence type="predicted"/>
<protein>
    <submittedName>
        <fullName evidence="1">Uncharacterized protein</fullName>
    </submittedName>
</protein>
<dbReference type="EMBL" id="LAZR01000685">
    <property type="protein sequence ID" value="KKN60704.1"/>
    <property type="molecule type" value="Genomic_DNA"/>
</dbReference>